<dbReference type="InterPro" id="IPR000683">
    <property type="entry name" value="Gfo/Idh/MocA-like_OxRdtase_N"/>
</dbReference>
<reference evidence="3 4" key="1">
    <citation type="submission" date="2019-12" db="EMBL/GenBank/DDBJ databases">
        <title>Isolation and characterization of three novel carbon monoxide-oxidizing members of Halobacteria from salione crusts and soils.</title>
        <authorList>
            <person name="Myers M.R."/>
            <person name="King G.M."/>
        </authorList>
    </citation>
    <scope>NUCLEOTIDE SEQUENCE [LARGE SCALE GENOMIC DNA]</scope>
    <source>
        <strain evidence="3 4">WSH3</strain>
    </source>
</reference>
<dbReference type="AlphaFoldDB" id="A0A6B0T9R7"/>
<dbReference type="OrthoDB" id="282474at2157"/>
<evidence type="ECO:0000313" key="4">
    <source>
        <dbReference type="Proteomes" id="UP000466535"/>
    </source>
</evidence>
<dbReference type="Pfam" id="PF01408">
    <property type="entry name" value="GFO_IDH_MocA"/>
    <property type="match status" value="1"/>
</dbReference>
<gene>
    <name evidence="3" type="ORF">GRX03_15410</name>
</gene>
<organism evidence="3 4">
    <name type="scientific">Halovenus carboxidivorans</name>
    <dbReference type="NCBI Taxonomy" id="2692199"/>
    <lineage>
        <taxon>Archaea</taxon>
        <taxon>Methanobacteriati</taxon>
        <taxon>Methanobacteriota</taxon>
        <taxon>Stenosarchaea group</taxon>
        <taxon>Halobacteria</taxon>
        <taxon>Halobacteriales</taxon>
        <taxon>Haloarculaceae</taxon>
        <taxon>Halovenus</taxon>
    </lineage>
</organism>
<dbReference type="GO" id="GO:0000166">
    <property type="term" value="F:nucleotide binding"/>
    <property type="evidence" value="ECO:0007669"/>
    <property type="project" value="InterPro"/>
</dbReference>
<dbReference type="PANTHER" id="PTHR43249:SF1">
    <property type="entry name" value="D-GLUCOSIDE 3-DEHYDROGENASE"/>
    <property type="match status" value="1"/>
</dbReference>
<dbReference type="SUPFAM" id="SSF51735">
    <property type="entry name" value="NAD(P)-binding Rossmann-fold domains"/>
    <property type="match status" value="1"/>
</dbReference>
<feature type="domain" description="Gfo/Idh/MocA-like oxidoreductase N-terminal" evidence="1">
    <location>
        <begin position="5"/>
        <end position="131"/>
    </location>
</feature>
<comment type="caution">
    <text evidence="3">The sequence shown here is derived from an EMBL/GenBank/DDBJ whole genome shotgun (WGS) entry which is preliminary data.</text>
</comment>
<dbReference type="Pfam" id="PF02894">
    <property type="entry name" value="GFO_IDH_MocA_C"/>
    <property type="match status" value="1"/>
</dbReference>
<evidence type="ECO:0000259" key="2">
    <source>
        <dbReference type="Pfam" id="PF02894"/>
    </source>
</evidence>
<dbReference type="RefSeq" id="WP_159765187.1">
    <property type="nucleotide sequence ID" value="NZ_WUUT01000007.1"/>
</dbReference>
<name>A0A6B0T9R7_9EURY</name>
<dbReference type="InterPro" id="IPR004104">
    <property type="entry name" value="Gfo/Idh/MocA-like_OxRdtase_C"/>
</dbReference>
<dbReference type="Gene3D" id="3.40.50.720">
    <property type="entry name" value="NAD(P)-binding Rossmann-like Domain"/>
    <property type="match status" value="1"/>
</dbReference>
<dbReference type="InterPro" id="IPR036291">
    <property type="entry name" value="NAD(P)-bd_dom_sf"/>
</dbReference>
<dbReference type="Gene3D" id="3.30.360.10">
    <property type="entry name" value="Dihydrodipicolinate Reductase, domain 2"/>
    <property type="match status" value="1"/>
</dbReference>
<protein>
    <submittedName>
        <fullName evidence="3">Gfo/Idh/MocA family oxidoreductase</fullName>
    </submittedName>
</protein>
<keyword evidence="4" id="KW-1185">Reference proteome</keyword>
<evidence type="ECO:0000259" key="1">
    <source>
        <dbReference type="Pfam" id="PF01408"/>
    </source>
</evidence>
<dbReference type="PANTHER" id="PTHR43249">
    <property type="entry name" value="UDP-N-ACETYL-2-AMINO-2-DEOXY-D-GLUCURONATE OXIDASE"/>
    <property type="match status" value="1"/>
</dbReference>
<evidence type="ECO:0000313" key="3">
    <source>
        <dbReference type="EMBL" id="MXR52986.1"/>
    </source>
</evidence>
<sequence length="382" mass="41497">MGYTVAVVGTGNPEDSDTFAIAYRHARAYERLDGVEMVACADIVRENAVAFADTFGIERIYEDYEQMLDIVGPDIVSVCTPPPTHAEIVTGCAAAGVRAVHCEKPMAGTWGGCRAMVDACETHGTQLTINHQRRFAAPYTETKRLLDGGRIGPLERIELGGPDLYDYGTHLFDMAGYLTDQQPVEWVLGQVDCRDPERKYGLYQETEGLLRWRYDSGVDGFASTGSEGLLDCQLRLIGEDGEIEIGHVDGPPVRLRTAESGWQSVDTGRDGVWRVQPHPVDRVLSRVPVGPDSLLADPPYIERAIAEVVSALEEGRSSTLAAENALQTTEIVFAGWESARRGGRVSLPLTVDGNPLEAIVEDGSVDRGGVRGNRPEAPVADE</sequence>
<dbReference type="Proteomes" id="UP000466535">
    <property type="component" value="Unassembled WGS sequence"/>
</dbReference>
<dbReference type="SUPFAM" id="SSF55347">
    <property type="entry name" value="Glyceraldehyde-3-phosphate dehydrogenase-like, C-terminal domain"/>
    <property type="match status" value="1"/>
</dbReference>
<accession>A0A6B0T9R7</accession>
<feature type="domain" description="Gfo/Idh/MocA-like oxidoreductase C-terminal" evidence="2">
    <location>
        <begin position="159"/>
        <end position="347"/>
    </location>
</feature>
<dbReference type="InterPro" id="IPR052515">
    <property type="entry name" value="Gfo/Idh/MocA_Oxidoreductase"/>
</dbReference>
<proteinExistence type="predicted"/>
<dbReference type="EMBL" id="WUUT01000007">
    <property type="protein sequence ID" value="MXR52986.1"/>
    <property type="molecule type" value="Genomic_DNA"/>
</dbReference>